<sequence>MKISESRERSMDDNEARVFAAELGNPPEVDLHGLEDVNQGVQVLDQFLHQQFMAGSEAVRIIHGRGSGRMRQAVHTLLSSHELIPFFRDSYKPGEVQGVTYAALAKRF</sequence>
<evidence type="ECO:0000313" key="3">
    <source>
        <dbReference type="Proteomes" id="UP000229385"/>
    </source>
</evidence>
<dbReference type="InterPro" id="IPR036063">
    <property type="entry name" value="Smr_dom_sf"/>
</dbReference>
<protein>
    <recommendedName>
        <fullName evidence="1">Smr domain-containing protein</fullName>
    </recommendedName>
</protein>
<name>A0A2M7XCB9_9BACT</name>
<gene>
    <name evidence="2" type="ORF">CO174_02830</name>
</gene>
<dbReference type="Gene3D" id="3.30.1370.110">
    <property type="match status" value="1"/>
</dbReference>
<feature type="domain" description="Smr" evidence="1">
    <location>
        <begin position="29"/>
        <end position="105"/>
    </location>
</feature>
<dbReference type="SUPFAM" id="SSF160443">
    <property type="entry name" value="SMR domain-like"/>
    <property type="match status" value="1"/>
</dbReference>
<dbReference type="EMBL" id="PFWU01000032">
    <property type="protein sequence ID" value="PJA45514.1"/>
    <property type="molecule type" value="Genomic_DNA"/>
</dbReference>
<dbReference type="AlphaFoldDB" id="A0A2M7XCB9"/>
<dbReference type="Proteomes" id="UP000229385">
    <property type="component" value="Unassembled WGS sequence"/>
</dbReference>
<dbReference type="PROSITE" id="PS50828">
    <property type="entry name" value="SMR"/>
    <property type="match status" value="1"/>
</dbReference>
<organism evidence="2 3">
    <name type="scientific">Candidatus Uhrbacteria bacterium CG_4_9_14_3_um_filter_50_9</name>
    <dbReference type="NCBI Taxonomy" id="1975035"/>
    <lineage>
        <taxon>Bacteria</taxon>
        <taxon>Candidatus Uhriibacteriota</taxon>
    </lineage>
</organism>
<dbReference type="Pfam" id="PF01713">
    <property type="entry name" value="Smr"/>
    <property type="match status" value="1"/>
</dbReference>
<proteinExistence type="predicted"/>
<evidence type="ECO:0000313" key="2">
    <source>
        <dbReference type="EMBL" id="PJA45514.1"/>
    </source>
</evidence>
<accession>A0A2M7XCB9</accession>
<dbReference type="InterPro" id="IPR002625">
    <property type="entry name" value="Smr_dom"/>
</dbReference>
<comment type="caution">
    <text evidence="2">The sequence shown here is derived from an EMBL/GenBank/DDBJ whole genome shotgun (WGS) entry which is preliminary data.</text>
</comment>
<reference evidence="3" key="1">
    <citation type="submission" date="2017-09" db="EMBL/GenBank/DDBJ databases">
        <title>Depth-based differentiation of microbial function through sediment-hosted aquifers and enrichment of novel symbionts in the deep terrestrial subsurface.</title>
        <authorList>
            <person name="Probst A.J."/>
            <person name="Ladd B."/>
            <person name="Jarett J.K."/>
            <person name="Geller-Mcgrath D.E."/>
            <person name="Sieber C.M.K."/>
            <person name="Emerson J.B."/>
            <person name="Anantharaman K."/>
            <person name="Thomas B.C."/>
            <person name="Malmstrom R."/>
            <person name="Stieglmeier M."/>
            <person name="Klingl A."/>
            <person name="Woyke T."/>
            <person name="Ryan C.M."/>
            <person name="Banfield J.F."/>
        </authorList>
    </citation>
    <scope>NUCLEOTIDE SEQUENCE [LARGE SCALE GENOMIC DNA]</scope>
</reference>
<evidence type="ECO:0000259" key="1">
    <source>
        <dbReference type="PROSITE" id="PS50828"/>
    </source>
</evidence>